<feature type="domain" description="Clp1 P-loop" evidence="13">
    <location>
        <begin position="191"/>
        <end position="390"/>
    </location>
</feature>
<keyword evidence="10" id="KW-0067">ATP-binding</keyword>
<comment type="similarity">
    <text evidence="3">Belongs to the Clp1 family. NOL9/GRC3 subfamily.</text>
</comment>
<dbReference type="GO" id="GO:0005730">
    <property type="term" value="C:nucleolus"/>
    <property type="evidence" value="ECO:0007669"/>
    <property type="project" value="UniProtKB-SubCell"/>
</dbReference>
<evidence type="ECO:0000256" key="6">
    <source>
        <dbReference type="ARBA" id="ARBA00022552"/>
    </source>
</evidence>
<gene>
    <name evidence="14" type="ORF">D0Z07_6999</name>
</gene>
<evidence type="ECO:0000256" key="7">
    <source>
        <dbReference type="ARBA" id="ARBA00022679"/>
    </source>
</evidence>
<keyword evidence="7" id="KW-0808">Transferase</keyword>
<evidence type="ECO:0000256" key="3">
    <source>
        <dbReference type="ARBA" id="ARBA00011003"/>
    </source>
</evidence>
<evidence type="ECO:0000256" key="12">
    <source>
        <dbReference type="SAM" id="MobiDB-lite"/>
    </source>
</evidence>
<feature type="compositionally biased region" description="Acidic residues" evidence="12">
    <location>
        <begin position="603"/>
        <end position="620"/>
    </location>
</feature>
<dbReference type="GO" id="GO:0051731">
    <property type="term" value="F:polynucleotide 5'-hydroxyl-kinase activity"/>
    <property type="evidence" value="ECO:0007669"/>
    <property type="project" value="InterPro"/>
</dbReference>
<keyword evidence="6" id="KW-0698">rRNA processing</keyword>
<dbReference type="Proteomes" id="UP000785200">
    <property type="component" value="Unassembled WGS sequence"/>
</dbReference>
<dbReference type="Pfam" id="PF16575">
    <property type="entry name" value="CLP1_P"/>
    <property type="match status" value="1"/>
</dbReference>
<dbReference type="PANTHER" id="PTHR12755">
    <property type="entry name" value="CLEAVAGE/POLYADENYLATION FACTOR IA SUBUNIT CLP1P"/>
    <property type="match status" value="1"/>
</dbReference>
<evidence type="ECO:0000256" key="10">
    <source>
        <dbReference type="ARBA" id="ARBA00022840"/>
    </source>
</evidence>
<evidence type="ECO:0000256" key="9">
    <source>
        <dbReference type="ARBA" id="ARBA00022777"/>
    </source>
</evidence>
<feature type="region of interest" description="Disordered" evidence="12">
    <location>
        <begin position="593"/>
        <end position="663"/>
    </location>
</feature>
<keyword evidence="11" id="KW-0539">Nucleus</keyword>
<dbReference type="InterPro" id="IPR027417">
    <property type="entry name" value="P-loop_NTPase"/>
</dbReference>
<reference evidence="14" key="1">
    <citation type="submission" date="2019-07" db="EMBL/GenBank/DDBJ databases">
        <title>Hyphodiscus hymeniophilus genome sequencing and assembly.</title>
        <authorList>
            <person name="Kramer G."/>
            <person name="Nodwell J."/>
        </authorList>
    </citation>
    <scope>NUCLEOTIDE SEQUENCE</scope>
    <source>
        <strain evidence="14">ATCC 34498</strain>
    </source>
</reference>
<organism evidence="14 15">
    <name type="scientific">Hyphodiscus hymeniophilus</name>
    <dbReference type="NCBI Taxonomy" id="353542"/>
    <lineage>
        <taxon>Eukaryota</taxon>
        <taxon>Fungi</taxon>
        <taxon>Dikarya</taxon>
        <taxon>Ascomycota</taxon>
        <taxon>Pezizomycotina</taxon>
        <taxon>Leotiomycetes</taxon>
        <taxon>Helotiales</taxon>
        <taxon>Hyphodiscaceae</taxon>
        <taxon>Hyphodiscus</taxon>
    </lineage>
</organism>
<dbReference type="EMBL" id="VNKQ01000013">
    <property type="protein sequence ID" value="KAG0647163.1"/>
    <property type="molecule type" value="Genomic_DNA"/>
</dbReference>
<evidence type="ECO:0000256" key="5">
    <source>
        <dbReference type="ARBA" id="ARBA00019824"/>
    </source>
</evidence>
<dbReference type="GO" id="GO:0000448">
    <property type="term" value="P:cleavage in ITS2 between 5.8S rRNA and LSU-rRNA of tricistronic rRNA transcript (SSU-rRNA, 5.8S rRNA, LSU-rRNA)"/>
    <property type="evidence" value="ECO:0007669"/>
    <property type="project" value="TreeGrafter"/>
</dbReference>
<keyword evidence="9" id="KW-0418">Kinase</keyword>
<keyword evidence="8" id="KW-0547">Nucleotide-binding</keyword>
<evidence type="ECO:0000256" key="4">
    <source>
        <dbReference type="ARBA" id="ARBA00018706"/>
    </source>
</evidence>
<dbReference type="InterPro" id="IPR045116">
    <property type="entry name" value="Clp1/Grc3"/>
</dbReference>
<dbReference type="FunFam" id="3.40.50.300:FF:001156">
    <property type="entry name" value="Polynucleotide 5-hydroxyl-kinase grc3"/>
    <property type="match status" value="1"/>
</dbReference>
<keyword evidence="15" id="KW-1185">Reference proteome</keyword>
<comment type="subcellular location">
    <subcellularLocation>
        <location evidence="2">Nucleus</location>
        <location evidence="2">Nucleolus</location>
    </subcellularLocation>
</comment>
<evidence type="ECO:0000313" key="14">
    <source>
        <dbReference type="EMBL" id="KAG0647163.1"/>
    </source>
</evidence>
<evidence type="ECO:0000313" key="15">
    <source>
        <dbReference type="Proteomes" id="UP000785200"/>
    </source>
</evidence>
<dbReference type="PANTHER" id="PTHR12755:SF3">
    <property type="entry name" value="POLYNUCLEOTIDE 5'-HYDROXYL-KINASE NOL9"/>
    <property type="match status" value="1"/>
</dbReference>
<dbReference type="InterPro" id="IPR032319">
    <property type="entry name" value="CLP1_P"/>
</dbReference>
<feature type="compositionally biased region" description="Basic and acidic residues" evidence="12">
    <location>
        <begin position="654"/>
        <end position="663"/>
    </location>
</feature>
<dbReference type="AlphaFoldDB" id="A0A9P6VG40"/>
<proteinExistence type="inferred from homology"/>
<dbReference type="GO" id="GO:0005524">
    <property type="term" value="F:ATP binding"/>
    <property type="evidence" value="ECO:0007669"/>
    <property type="project" value="UniProtKB-KW"/>
</dbReference>
<evidence type="ECO:0000259" key="13">
    <source>
        <dbReference type="Pfam" id="PF16575"/>
    </source>
</evidence>
<evidence type="ECO:0000256" key="11">
    <source>
        <dbReference type="ARBA" id="ARBA00023242"/>
    </source>
</evidence>
<evidence type="ECO:0000256" key="1">
    <source>
        <dbReference type="ARBA" id="ARBA00003798"/>
    </source>
</evidence>
<evidence type="ECO:0000256" key="2">
    <source>
        <dbReference type="ARBA" id="ARBA00004604"/>
    </source>
</evidence>
<sequence length="663" mass="72617">MTRIHRIYSLCISFDNFGSTQSDTESPEVLLETHAITLSTLKPSKDNTQRLGNGTLWVKLAPGERLVILGQCEVSIQKGQITLLGTTLQTSKSKYRISAPSSHSLPVIRCLATDLNAAELTFHQCETGLEHLRSLSPFFGRLWNDGSGPLGRNIIPKGAYLQPIISAPEWNEALSRFSAPSEVSRSILVCGPKSSGKSTFTKLLSNRLLSTTTERISTKGRASPGVAILDLDPGQAEYSVPGQLSLVHIKKPNFGPPFSHPVPGGTDRIVRAHSLAAITPAMDPSLYMACALDLFAHYRNLLSTVPSCPLIINTPGWVFGTGLEILVDLITKLRPTEVVYMSQEGPSEVVESLRDAAKATPVITLPSQVSKYVTKTAAHLRAMQSMSYFHVISDKENLAWNVQPLSSMPPWEIRYCGDSAGILGIMCYGEQPPSDLLLESINGSVLAVVVLEDMAAIPGWQEQEREVSNDDQMLHSDQPYTLDTEDTELRVFDDGSLHPQRVETPLIVRTPEDIPYFNPANAISLDPRHSRCIGLALVRGIDITRRRLQIITPISVNSIAEINDSAKSIVLVSGKFDTPGWAYTEEMMQKRSLKKAGNAQTEDSLDAEEGGEESDADDNGQEGKPPGESFQNAPWVERQESSQGRAVGSRVWRVRRDLGRSGE</sequence>
<dbReference type="OrthoDB" id="4054781at2759"/>
<accession>A0A9P6VG40</accession>
<protein>
    <recommendedName>
        <fullName evidence="5">Polynucleotide 5'-hydroxyl-kinase GRC3</fullName>
    </recommendedName>
    <alternativeName>
        <fullName evidence="4">Polynucleotide 5'-hydroxyl-kinase grc3</fullName>
    </alternativeName>
</protein>
<comment type="caution">
    <text evidence="14">The sequence shown here is derived from an EMBL/GenBank/DDBJ whole genome shotgun (WGS) entry which is preliminary data.</text>
</comment>
<evidence type="ECO:0000256" key="8">
    <source>
        <dbReference type="ARBA" id="ARBA00022741"/>
    </source>
</evidence>
<dbReference type="Gene3D" id="3.40.50.300">
    <property type="entry name" value="P-loop containing nucleotide triphosphate hydrolases"/>
    <property type="match status" value="1"/>
</dbReference>
<comment type="function">
    <text evidence="1">Polynucleotide 5'-kinase involved in rRNA processing.</text>
</comment>
<name>A0A9P6VG40_9HELO</name>